<accession>A0A0A9EVX4</accession>
<reference evidence="1" key="2">
    <citation type="journal article" date="2015" name="Data Brief">
        <title>Shoot transcriptome of the giant reed, Arundo donax.</title>
        <authorList>
            <person name="Barrero R.A."/>
            <person name="Guerrero F.D."/>
            <person name="Moolhuijzen P."/>
            <person name="Goolsby J.A."/>
            <person name="Tidwell J."/>
            <person name="Bellgard S.E."/>
            <person name="Bellgard M.I."/>
        </authorList>
    </citation>
    <scope>NUCLEOTIDE SEQUENCE</scope>
    <source>
        <tissue evidence="1">Shoot tissue taken approximately 20 cm above the soil surface</tissue>
    </source>
</reference>
<sequence length="46" mass="5292">MDQLSSRMFSVQVYTLCLLLNNIDSASLFGRTLQGFFNRLYLSSLQ</sequence>
<name>A0A0A9EVX4_ARUDO</name>
<protein>
    <submittedName>
        <fullName evidence="1">Uncharacterized protein</fullName>
    </submittedName>
</protein>
<dbReference type="EMBL" id="GBRH01195865">
    <property type="protein sequence ID" value="JAE02031.1"/>
    <property type="molecule type" value="Transcribed_RNA"/>
</dbReference>
<organism evidence="1">
    <name type="scientific">Arundo donax</name>
    <name type="common">Giant reed</name>
    <name type="synonym">Donax arundinaceus</name>
    <dbReference type="NCBI Taxonomy" id="35708"/>
    <lineage>
        <taxon>Eukaryota</taxon>
        <taxon>Viridiplantae</taxon>
        <taxon>Streptophyta</taxon>
        <taxon>Embryophyta</taxon>
        <taxon>Tracheophyta</taxon>
        <taxon>Spermatophyta</taxon>
        <taxon>Magnoliopsida</taxon>
        <taxon>Liliopsida</taxon>
        <taxon>Poales</taxon>
        <taxon>Poaceae</taxon>
        <taxon>PACMAD clade</taxon>
        <taxon>Arundinoideae</taxon>
        <taxon>Arundineae</taxon>
        <taxon>Arundo</taxon>
    </lineage>
</organism>
<dbReference type="AlphaFoldDB" id="A0A0A9EVX4"/>
<proteinExistence type="predicted"/>
<reference evidence="1" key="1">
    <citation type="submission" date="2014-09" db="EMBL/GenBank/DDBJ databases">
        <authorList>
            <person name="Magalhaes I.L.F."/>
            <person name="Oliveira U."/>
            <person name="Santos F.R."/>
            <person name="Vidigal T.H.D.A."/>
            <person name="Brescovit A.D."/>
            <person name="Santos A.J."/>
        </authorList>
    </citation>
    <scope>NUCLEOTIDE SEQUENCE</scope>
    <source>
        <tissue evidence="1">Shoot tissue taken approximately 20 cm above the soil surface</tissue>
    </source>
</reference>
<evidence type="ECO:0000313" key="1">
    <source>
        <dbReference type="EMBL" id="JAE02031.1"/>
    </source>
</evidence>